<dbReference type="PATRIC" id="fig|1121022.4.peg.3102"/>
<dbReference type="Proteomes" id="UP000017837">
    <property type="component" value="Unassembled WGS sequence"/>
</dbReference>
<protein>
    <submittedName>
        <fullName evidence="1">Uncharacterized protein</fullName>
    </submittedName>
</protein>
<evidence type="ECO:0000313" key="1">
    <source>
        <dbReference type="EMBL" id="ESQ88749.1"/>
    </source>
</evidence>
<accession>V4PN90</accession>
<sequence>MAEPRRRRGTCVTECTKRNMLDQDVLGWMFVSKADEMLVESS</sequence>
<reference evidence="1 2" key="1">
    <citation type="journal article" date="2014" name="Nature">
        <title>Sequential evolution of bacterial morphology by co-option of a developmental regulator.</title>
        <authorList>
            <person name="Jiang C."/>
            <person name="Brown P.J."/>
            <person name="Ducret A."/>
            <person name="Brun Y.V."/>
        </authorList>
    </citation>
    <scope>NUCLEOTIDE SEQUENCE [LARGE SCALE GENOMIC DNA]</scope>
    <source>
        <strain evidence="1 2">DSM 16100</strain>
    </source>
</reference>
<organism evidence="1 2">
    <name type="scientific">Asticcacaulis benevestitus DSM 16100 = ATCC BAA-896</name>
    <dbReference type="NCBI Taxonomy" id="1121022"/>
    <lineage>
        <taxon>Bacteria</taxon>
        <taxon>Pseudomonadati</taxon>
        <taxon>Pseudomonadota</taxon>
        <taxon>Alphaproteobacteria</taxon>
        <taxon>Caulobacterales</taxon>
        <taxon>Caulobacteraceae</taxon>
        <taxon>Asticcacaulis</taxon>
    </lineage>
</organism>
<dbReference type="EMBL" id="AWGB01000034">
    <property type="protein sequence ID" value="ESQ88749.1"/>
    <property type="molecule type" value="Genomic_DNA"/>
</dbReference>
<name>V4PN90_9CAUL</name>
<evidence type="ECO:0000313" key="2">
    <source>
        <dbReference type="Proteomes" id="UP000017837"/>
    </source>
</evidence>
<gene>
    <name evidence="1" type="ORF">ABENE_15230</name>
</gene>
<keyword evidence="2" id="KW-1185">Reference proteome</keyword>
<proteinExistence type="predicted"/>
<dbReference type="AlphaFoldDB" id="V4PN90"/>
<comment type="caution">
    <text evidence="1">The sequence shown here is derived from an EMBL/GenBank/DDBJ whole genome shotgun (WGS) entry which is preliminary data.</text>
</comment>